<dbReference type="Proteomes" id="UP000673394">
    <property type="component" value="Unassembled WGS sequence"/>
</dbReference>
<gene>
    <name evidence="5" type="ORF">I8J30_14165</name>
</gene>
<name>A0ABS5CD51_9BACL</name>
<evidence type="ECO:0000256" key="3">
    <source>
        <dbReference type="ARBA" id="ARBA00023315"/>
    </source>
</evidence>
<dbReference type="PANTHER" id="PTHR11104">
    <property type="entry name" value="AMINOGLYCOSIDE N3-ACETYLTRANSFERASE"/>
    <property type="match status" value="1"/>
</dbReference>
<accession>A0ABS5CD51</accession>
<dbReference type="InterPro" id="IPR003679">
    <property type="entry name" value="Amioglycoside_AcTrfase"/>
</dbReference>
<keyword evidence="2 4" id="KW-0808">Transferase</keyword>
<evidence type="ECO:0000256" key="2">
    <source>
        <dbReference type="ARBA" id="ARBA00022679"/>
    </source>
</evidence>
<evidence type="ECO:0000313" key="5">
    <source>
        <dbReference type="EMBL" id="MBP3963858.1"/>
    </source>
</evidence>
<dbReference type="RefSeq" id="WP_210658672.1">
    <property type="nucleotide sequence ID" value="NZ_JAGKSP010000005.1"/>
</dbReference>
<evidence type="ECO:0000313" key="6">
    <source>
        <dbReference type="Proteomes" id="UP000673394"/>
    </source>
</evidence>
<keyword evidence="3 4" id="KW-0012">Acyltransferase</keyword>
<keyword evidence="6" id="KW-1185">Reference proteome</keyword>
<reference evidence="5 6" key="1">
    <citation type="submission" date="2021-04" db="EMBL/GenBank/DDBJ databases">
        <title>Paenibacillus sp. DLE-14 whole genome sequence.</title>
        <authorList>
            <person name="Ham Y.J."/>
        </authorList>
    </citation>
    <scope>NUCLEOTIDE SEQUENCE [LARGE SCALE GENOMIC DNA]</scope>
    <source>
        <strain evidence="5 6">DLE-14</strain>
    </source>
</reference>
<proteinExistence type="inferred from homology"/>
<comment type="caution">
    <text evidence="5">The sequence shown here is derived from an EMBL/GenBank/DDBJ whole genome shotgun (WGS) entry which is preliminary data.</text>
</comment>
<evidence type="ECO:0000256" key="4">
    <source>
        <dbReference type="RuleBase" id="RU365031"/>
    </source>
</evidence>
<protein>
    <recommendedName>
        <fullName evidence="4">Aminoglycoside N(3)-acetyltransferase</fullName>
        <ecNumber evidence="4">2.3.1.-</ecNumber>
    </recommendedName>
</protein>
<keyword evidence="4" id="KW-0046">Antibiotic resistance</keyword>
<dbReference type="SUPFAM" id="SSF110710">
    <property type="entry name" value="TTHA0583/YokD-like"/>
    <property type="match status" value="1"/>
</dbReference>
<evidence type="ECO:0000256" key="1">
    <source>
        <dbReference type="ARBA" id="ARBA00006383"/>
    </source>
</evidence>
<dbReference type="EMBL" id="JAGKSP010000005">
    <property type="protein sequence ID" value="MBP3963858.1"/>
    <property type="molecule type" value="Genomic_DNA"/>
</dbReference>
<comment type="catalytic activity">
    <reaction evidence="4">
        <text>a 2-deoxystreptamine antibiotic + acetyl-CoA = an N(3)-acetyl-2-deoxystreptamine antibiotic + CoA + H(+)</text>
        <dbReference type="Rhea" id="RHEA:12665"/>
        <dbReference type="ChEBI" id="CHEBI:15378"/>
        <dbReference type="ChEBI" id="CHEBI:57287"/>
        <dbReference type="ChEBI" id="CHEBI:57288"/>
        <dbReference type="ChEBI" id="CHEBI:57921"/>
        <dbReference type="ChEBI" id="CHEBI:77452"/>
        <dbReference type="EC" id="2.3.1.81"/>
    </reaction>
</comment>
<dbReference type="EC" id="2.3.1.-" evidence="4"/>
<comment type="similarity">
    <text evidence="1 4">Belongs to the antibiotic N-acetyltransferase family.</text>
</comment>
<dbReference type="Pfam" id="PF02522">
    <property type="entry name" value="Antibiotic_NAT"/>
    <property type="match status" value="1"/>
</dbReference>
<sequence length="270" mass="29209">MIINETERPLTRTSIAQALRHIGVQEGMTLLVHSSLKSFNRWIVGGAEAVVLGLEDALGEDGTLVMPTHSSDLSEPSVWANPPVPQDWWQTIRDETPAFSPDLTVTRGMGQLVECFRKQNGTLRSGHPQVSFAARGPKAAFITAGHSLAFGLGEQSPLAKLYECGAYVLLLGVGHGNNTSLHLAEYRTSYPGKSEITQGAPIAMDGVREWVTFTDININSDDFAELGAAFDAHAGASMKSGFLGDAEVKLMPQRELVDFGISRLASFRKQ</sequence>
<dbReference type="PANTHER" id="PTHR11104:SF0">
    <property type="entry name" value="SPBETA PROPHAGE-DERIVED AMINOGLYCOSIDE N(3')-ACETYLTRANSFERASE-LIKE PROTEIN YOKD"/>
    <property type="match status" value="1"/>
</dbReference>
<dbReference type="InterPro" id="IPR028345">
    <property type="entry name" value="Antibiotic_NAT-like"/>
</dbReference>
<organism evidence="5 6">
    <name type="scientific">Paenibacillus lignilyticus</name>
    <dbReference type="NCBI Taxonomy" id="1172615"/>
    <lineage>
        <taxon>Bacteria</taxon>
        <taxon>Bacillati</taxon>
        <taxon>Bacillota</taxon>
        <taxon>Bacilli</taxon>
        <taxon>Bacillales</taxon>
        <taxon>Paenibacillaceae</taxon>
        <taxon>Paenibacillus</taxon>
    </lineage>
</organism>